<dbReference type="InterPro" id="IPR038718">
    <property type="entry name" value="SNF2-like_sf"/>
</dbReference>
<dbReference type="CDD" id="cd09917">
    <property type="entry name" value="F-box_SF"/>
    <property type="match status" value="1"/>
</dbReference>
<evidence type="ECO:0000256" key="1">
    <source>
        <dbReference type="ARBA" id="ARBA00022723"/>
    </source>
</evidence>
<keyword evidence="4" id="KW-0378">Hydrolase</keyword>
<dbReference type="InterPro" id="IPR049730">
    <property type="entry name" value="SNF2/RAD54-like_C"/>
</dbReference>
<dbReference type="SUPFAM" id="SSF57850">
    <property type="entry name" value="RING/U-box"/>
    <property type="match status" value="1"/>
</dbReference>
<protein>
    <recommendedName>
        <fullName evidence="12">F-box protein At3g54460</fullName>
    </recommendedName>
</protein>
<comment type="caution">
    <text evidence="10">The sequence shown here is derived from an EMBL/GenBank/DDBJ whole genome shotgun (WGS) entry which is preliminary data.</text>
</comment>
<dbReference type="GO" id="GO:0016787">
    <property type="term" value="F:hydrolase activity"/>
    <property type="evidence" value="ECO:0007669"/>
    <property type="project" value="UniProtKB-KW"/>
</dbReference>
<dbReference type="Pfam" id="PF07496">
    <property type="entry name" value="zf-CW"/>
    <property type="match status" value="1"/>
</dbReference>
<dbReference type="InterPro" id="IPR036047">
    <property type="entry name" value="F-box-like_dom_sf"/>
</dbReference>
<dbReference type="InterPro" id="IPR001650">
    <property type="entry name" value="Helicase_C-like"/>
</dbReference>
<keyword evidence="11" id="KW-1185">Reference proteome</keyword>
<accession>A0AAP0J973</accession>
<dbReference type="PROSITE" id="PS51192">
    <property type="entry name" value="HELICASE_ATP_BIND_1"/>
    <property type="match status" value="1"/>
</dbReference>
<dbReference type="CDD" id="cd18008">
    <property type="entry name" value="DEXDc_SHPRH-like"/>
    <property type="match status" value="1"/>
</dbReference>
<dbReference type="EMBL" id="JBBNAF010000007">
    <property type="protein sequence ID" value="KAK9128940.1"/>
    <property type="molecule type" value="Genomic_DNA"/>
</dbReference>
<reference evidence="10 11" key="1">
    <citation type="submission" date="2024-01" db="EMBL/GenBank/DDBJ databases">
        <title>Genome assemblies of Stephania.</title>
        <authorList>
            <person name="Yang L."/>
        </authorList>
    </citation>
    <scope>NUCLEOTIDE SEQUENCE [LARGE SCALE GENOMIC DNA]</scope>
    <source>
        <strain evidence="10">YNDBR</strain>
        <tissue evidence="10">Leaf</tissue>
    </source>
</reference>
<dbReference type="InterPro" id="IPR027417">
    <property type="entry name" value="P-loop_NTPase"/>
</dbReference>
<keyword evidence="2" id="KW-0547">Nucleotide-binding</keyword>
<organism evidence="10 11">
    <name type="scientific">Stephania yunnanensis</name>
    <dbReference type="NCBI Taxonomy" id="152371"/>
    <lineage>
        <taxon>Eukaryota</taxon>
        <taxon>Viridiplantae</taxon>
        <taxon>Streptophyta</taxon>
        <taxon>Embryophyta</taxon>
        <taxon>Tracheophyta</taxon>
        <taxon>Spermatophyta</taxon>
        <taxon>Magnoliopsida</taxon>
        <taxon>Ranunculales</taxon>
        <taxon>Menispermaceae</taxon>
        <taxon>Menispermoideae</taxon>
        <taxon>Cissampelideae</taxon>
        <taxon>Stephania</taxon>
    </lineage>
</organism>
<evidence type="ECO:0000256" key="3">
    <source>
        <dbReference type="ARBA" id="ARBA00022771"/>
    </source>
</evidence>
<keyword evidence="5" id="KW-0862">Zinc</keyword>
<dbReference type="GO" id="GO:0008270">
    <property type="term" value="F:zinc ion binding"/>
    <property type="evidence" value="ECO:0007669"/>
    <property type="project" value="UniProtKB-KW"/>
</dbReference>
<dbReference type="Gene3D" id="3.40.50.10810">
    <property type="entry name" value="Tandem AAA-ATPase domain"/>
    <property type="match status" value="1"/>
</dbReference>
<evidence type="ECO:0000256" key="5">
    <source>
        <dbReference type="ARBA" id="ARBA00022833"/>
    </source>
</evidence>
<dbReference type="Gene3D" id="3.40.50.300">
    <property type="entry name" value="P-loop containing nucleotide triphosphate hydrolases"/>
    <property type="match status" value="1"/>
</dbReference>
<keyword evidence="3" id="KW-0863">Zinc-finger</keyword>
<dbReference type="InterPro" id="IPR050628">
    <property type="entry name" value="SNF2_RAD54_helicase_TF"/>
</dbReference>
<dbReference type="InterPro" id="IPR000330">
    <property type="entry name" value="SNF2_N"/>
</dbReference>
<dbReference type="InterPro" id="IPR014001">
    <property type="entry name" value="Helicase_ATP-bd"/>
</dbReference>
<keyword evidence="1" id="KW-0479">Metal-binding</keyword>
<dbReference type="SMART" id="SM00487">
    <property type="entry name" value="DEXDc"/>
    <property type="match status" value="1"/>
</dbReference>
<dbReference type="InterPro" id="IPR017907">
    <property type="entry name" value="Znf_RING_CS"/>
</dbReference>
<dbReference type="PROSITE" id="PS00518">
    <property type="entry name" value="ZF_RING_1"/>
    <property type="match status" value="1"/>
</dbReference>
<dbReference type="SMART" id="SM00490">
    <property type="entry name" value="HELICc"/>
    <property type="match status" value="1"/>
</dbReference>
<evidence type="ECO:0000256" key="4">
    <source>
        <dbReference type="ARBA" id="ARBA00022801"/>
    </source>
</evidence>
<dbReference type="Pfam" id="PF00271">
    <property type="entry name" value="Helicase_C"/>
    <property type="match status" value="1"/>
</dbReference>
<dbReference type="GO" id="GO:0005634">
    <property type="term" value="C:nucleus"/>
    <property type="evidence" value="ECO:0007669"/>
    <property type="project" value="TreeGrafter"/>
</dbReference>
<dbReference type="Pfam" id="PF00176">
    <property type="entry name" value="SNF2-rel_dom"/>
    <property type="match status" value="1"/>
</dbReference>
<evidence type="ECO:0000259" key="7">
    <source>
        <dbReference type="PROSITE" id="PS51050"/>
    </source>
</evidence>
<dbReference type="PROSITE" id="PS51050">
    <property type="entry name" value="ZF_CW"/>
    <property type="match status" value="1"/>
</dbReference>
<feature type="domain" description="Helicase ATP-binding" evidence="8">
    <location>
        <begin position="716"/>
        <end position="867"/>
    </location>
</feature>
<dbReference type="PROSITE" id="PS51194">
    <property type="entry name" value="HELICASE_CTER"/>
    <property type="match status" value="1"/>
</dbReference>
<feature type="domain" description="CW-type" evidence="7">
    <location>
        <begin position="549"/>
        <end position="600"/>
    </location>
</feature>
<sequence>MQVSATPNPDDHRKLCGFCCVVLSVTQPQRQWELTELSKTLEIGTPCHLYTGESNELGFRTDHGVLLSLIRSNSSSIAEESELEVVGSGGSGLSTPHLGKRKGFGSVKKAKKRRVRVRVGVGQGDVNVVRELNVLVGQRCLEIAARVVGVSVRGDGSARAVVLVDVFLPVDVWAGWQFPKSGARAAAVFRHLSSDWERRNSIIVKFTREDEGLWDHSGCHVLGCKVHCSASESSKKKKFDLHEIFKSLPGIVKERQVSSSKIIAGDVSYSSGIWDVSDDILVSILAALTPRDLVRVAATCRHLRSLAVSIMPCMKLRLFPHQHAAIEWMLERERSAKFIAHPLYMDFSTEDGFHFYINSVSGEIATGAAPTVADFHGGMFCDEPGLGKTITALSLILKTQGTLADPPDGISMIWCAHNNSKRCGYYELSADSVTHGEIAHTLKRFVGNHGRRGRSPSVAEIPILNIRSSSLKSEKSINSDEDHVGAIGSCPSKLRITSSSSAASSSPATCLFKHRRSMGRAKRNLLGAYAEECRPMNKFKKSMEGADSSQSSETWVQCDACHKWRKVLGTDLPDATAAWFCSMNTDPFHQNCAAAEESWDRGQSIMYLPGFYTKGTPGGMERNISFFTSVLKENCTLINFETKKALTWLAKLSGDKLLKMETTGLIRPVLDTKTGAVGEYKGYHKIFQAFGLVKKVERGITRWFYPHIIGNLSFDVVALQIALTKPLDLFRLYLSGATLVVVPANLVDHWKTQIHKHIKPGHLRVFVWNDHKRPLAHSLAWDYDIVITTFSRLSAEWGPRKRSVLMQVHWLRIILDEGHTLGSSLSLTNKLQLAISLTASNRWLLTGTPTPNTPNSQVSHLQPLFKFLHEEVYGQSQKLWEAGILRPFEAEMEEGRSRLLQLLQRCMINWNDPSHVESLLNPKQWKFRSTTIRNVRLSCCVAGHIKVTHAGHDIQETMDILVEQGLDSASEEYAFIKHSLLDGGNCFRCKDWCRLPVITPCRHLLCLDCVALDSEKCALPGCGNVYEMQKPEKLARPENPNPKWPVPKDLIELQPSYKQASLLCVSSHPEVDTDGWIRDDWDPDWQSTSSSKVAYLVERLKTLQEANIKLGYAPDENGDAQCSSNNILSSKKYPWKRLVQHETFSGRNSDPYKLLPEKVLIFSQFLEHIHVIEQQLTFAGIKFTGMYSPMHSSNKMKSLAVFQHDESCMALLMDGSAALGLDLSFVSHVFLMEPIWDRSMEEQVISRAHRMGASRQIYVETLAMRGTIEEQMLEFLKDPDQCRRTLKGEFGNGNGEGARTLRTLHDFAGSNYLAQISFINVYVDVDSFTCKLSVALRPLDVKAGRGVPRDTAWIHGCTGGWGLLNTPRDASHACIEQCPLVDALMD</sequence>
<gene>
    <name evidence="10" type="ORF">Syun_017737</name>
</gene>
<dbReference type="PANTHER" id="PTHR45626:SF14">
    <property type="entry name" value="ATP-DEPENDENT DNA HELICASE (EUROFUNG)"/>
    <property type="match status" value="1"/>
</dbReference>
<dbReference type="Gene3D" id="3.30.40.100">
    <property type="match status" value="1"/>
</dbReference>
<dbReference type="PANTHER" id="PTHR45626">
    <property type="entry name" value="TRANSCRIPTION TERMINATION FACTOR 2-RELATED"/>
    <property type="match status" value="1"/>
</dbReference>
<dbReference type="CDD" id="cd18793">
    <property type="entry name" value="SF2_C_SNF"/>
    <property type="match status" value="1"/>
</dbReference>
<evidence type="ECO:0000259" key="8">
    <source>
        <dbReference type="PROSITE" id="PS51192"/>
    </source>
</evidence>
<dbReference type="Pfam" id="PF12937">
    <property type="entry name" value="F-box-like"/>
    <property type="match status" value="1"/>
</dbReference>
<evidence type="ECO:0000256" key="6">
    <source>
        <dbReference type="ARBA" id="ARBA00022840"/>
    </source>
</evidence>
<keyword evidence="6" id="KW-0067">ATP-binding</keyword>
<dbReference type="SUPFAM" id="SSF52540">
    <property type="entry name" value="P-loop containing nucleoside triphosphate hydrolases"/>
    <property type="match status" value="3"/>
</dbReference>
<dbReference type="GO" id="GO:0005524">
    <property type="term" value="F:ATP binding"/>
    <property type="evidence" value="ECO:0007669"/>
    <property type="project" value="UniProtKB-KW"/>
</dbReference>
<evidence type="ECO:0000313" key="11">
    <source>
        <dbReference type="Proteomes" id="UP001420932"/>
    </source>
</evidence>
<dbReference type="InterPro" id="IPR001810">
    <property type="entry name" value="F-box_dom"/>
</dbReference>
<evidence type="ECO:0008006" key="12">
    <source>
        <dbReference type="Google" id="ProtNLM"/>
    </source>
</evidence>
<evidence type="ECO:0000259" key="9">
    <source>
        <dbReference type="PROSITE" id="PS51194"/>
    </source>
</evidence>
<dbReference type="SUPFAM" id="SSF81383">
    <property type="entry name" value="F-box domain"/>
    <property type="match status" value="1"/>
</dbReference>
<evidence type="ECO:0000256" key="2">
    <source>
        <dbReference type="ARBA" id="ARBA00022741"/>
    </source>
</evidence>
<dbReference type="GO" id="GO:0008094">
    <property type="term" value="F:ATP-dependent activity, acting on DNA"/>
    <property type="evidence" value="ECO:0007669"/>
    <property type="project" value="TreeGrafter"/>
</dbReference>
<dbReference type="GO" id="GO:0006281">
    <property type="term" value="P:DNA repair"/>
    <property type="evidence" value="ECO:0007669"/>
    <property type="project" value="TreeGrafter"/>
</dbReference>
<evidence type="ECO:0000313" key="10">
    <source>
        <dbReference type="EMBL" id="KAK9128940.1"/>
    </source>
</evidence>
<proteinExistence type="predicted"/>
<dbReference type="InterPro" id="IPR011124">
    <property type="entry name" value="Znf_CW"/>
</dbReference>
<name>A0AAP0J973_9MAGN</name>
<dbReference type="Proteomes" id="UP001420932">
    <property type="component" value="Unassembled WGS sequence"/>
</dbReference>
<feature type="domain" description="Helicase C-terminal" evidence="9">
    <location>
        <begin position="1147"/>
        <end position="1290"/>
    </location>
</feature>